<name>Q2S956_HAHCH</name>
<dbReference type="Pfam" id="PF04307">
    <property type="entry name" value="YdjM"/>
    <property type="match status" value="1"/>
</dbReference>
<evidence type="ECO:0000313" key="2">
    <source>
        <dbReference type="Proteomes" id="UP000000238"/>
    </source>
</evidence>
<dbReference type="OrthoDB" id="7059087at2"/>
<evidence type="ECO:0000313" key="1">
    <source>
        <dbReference type="EMBL" id="ABC32818.1"/>
    </source>
</evidence>
<keyword evidence="2" id="KW-1185">Reference proteome</keyword>
<sequence length="192" mass="21028">MATTVAHALCGIDCLLAAHALRGGAVMPKAAALAFFALLGNAPDLDMLVGYFISGDHLAYHSRASHAPATLLVLAALLAWPHWRFLALWPGYFQRFAVIVCALLSHTLLDFLTGPQRGLHSSFGAPLLWPLSDVRVSAPFSLLIGPHHDTLDRFIGWRNVWAVASELLLFAPLTWLLWRQARGARNTIEGFK</sequence>
<gene>
    <name evidence="1" type="ordered locus">HCH_06173</name>
</gene>
<proteinExistence type="predicted"/>
<organism evidence="1 2">
    <name type="scientific">Hahella chejuensis (strain KCTC 2396)</name>
    <dbReference type="NCBI Taxonomy" id="349521"/>
    <lineage>
        <taxon>Bacteria</taxon>
        <taxon>Pseudomonadati</taxon>
        <taxon>Pseudomonadota</taxon>
        <taxon>Gammaproteobacteria</taxon>
        <taxon>Oceanospirillales</taxon>
        <taxon>Hahellaceae</taxon>
        <taxon>Hahella</taxon>
    </lineage>
</organism>
<reference evidence="1 2" key="1">
    <citation type="journal article" date="2005" name="Nucleic Acids Res.">
        <title>Genomic blueprint of Hahella chejuensis, a marine microbe producing an algicidal agent.</title>
        <authorList>
            <person name="Jeong H."/>
            <person name="Yim J.H."/>
            <person name="Lee C."/>
            <person name="Choi S.-H."/>
            <person name="Park Y.K."/>
            <person name="Yoon S.H."/>
            <person name="Hur C.-G."/>
            <person name="Kang H.-Y."/>
            <person name="Kim D."/>
            <person name="Lee H.H."/>
            <person name="Park K.H."/>
            <person name="Park S.-H."/>
            <person name="Park H.-S."/>
            <person name="Lee H.K."/>
            <person name="Oh T.K."/>
            <person name="Kim J.F."/>
        </authorList>
    </citation>
    <scope>NUCLEOTIDE SEQUENCE [LARGE SCALE GENOMIC DNA]</scope>
    <source>
        <strain evidence="1 2">KCTC 2396</strain>
    </source>
</reference>
<dbReference type="eggNOG" id="COG1988">
    <property type="taxonomic scope" value="Bacteria"/>
</dbReference>
<dbReference type="RefSeq" id="WP_011399876.1">
    <property type="nucleotide sequence ID" value="NC_007645.1"/>
</dbReference>
<dbReference type="EMBL" id="CP000155">
    <property type="protein sequence ID" value="ABC32818.1"/>
    <property type="molecule type" value="Genomic_DNA"/>
</dbReference>
<dbReference type="STRING" id="349521.HCH_06173"/>
<dbReference type="KEGG" id="hch:HCH_06173"/>
<accession>Q2S956</accession>
<protein>
    <recommendedName>
        <fullName evidence="3">Membrane-bound metal-dependent hydrolase</fullName>
    </recommendedName>
</protein>
<dbReference type="AlphaFoldDB" id="Q2S956"/>
<dbReference type="InterPro" id="IPR007404">
    <property type="entry name" value="YdjM-like"/>
</dbReference>
<dbReference type="HOGENOM" id="CLU_1413399_0_0_6"/>
<evidence type="ECO:0008006" key="3">
    <source>
        <dbReference type="Google" id="ProtNLM"/>
    </source>
</evidence>
<dbReference type="Proteomes" id="UP000000238">
    <property type="component" value="Chromosome"/>
</dbReference>